<organism evidence="4 5">
    <name type="scientific">Cohnella suwonensis</name>
    <dbReference type="NCBI Taxonomy" id="696072"/>
    <lineage>
        <taxon>Bacteria</taxon>
        <taxon>Bacillati</taxon>
        <taxon>Bacillota</taxon>
        <taxon>Bacilli</taxon>
        <taxon>Bacillales</taxon>
        <taxon>Paenibacillaceae</taxon>
        <taxon>Cohnella</taxon>
    </lineage>
</organism>
<accession>A0ABW0LVU9</accession>
<comment type="similarity">
    <text evidence="1">Belongs to the bacterial solute-binding protein 8 family.</text>
</comment>
<evidence type="ECO:0000256" key="1">
    <source>
        <dbReference type="ARBA" id="ARBA00008814"/>
    </source>
</evidence>
<dbReference type="Gene3D" id="3.30.457.10">
    <property type="entry name" value="Copper amine oxidase-like, N-terminal domain"/>
    <property type="match status" value="1"/>
</dbReference>
<dbReference type="InterPro" id="IPR050902">
    <property type="entry name" value="ABC_Transporter_SBP"/>
</dbReference>
<keyword evidence="5" id="KW-1185">Reference proteome</keyword>
<feature type="signal peptide" evidence="2">
    <location>
        <begin position="1"/>
        <end position="19"/>
    </location>
</feature>
<dbReference type="EMBL" id="JBHSMH010000047">
    <property type="protein sequence ID" value="MFC5469994.1"/>
    <property type="molecule type" value="Genomic_DNA"/>
</dbReference>
<dbReference type="Proteomes" id="UP001596105">
    <property type="component" value="Unassembled WGS sequence"/>
</dbReference>
<feature type="domain" description="Fe/B12 periplasmic-binding" evidence="3">
    <location>
        <begin position="168"/>
        <end position="427"/>
    </location>
</feature>
<dbReference type="InterPro" id="IPR012854">
    <property type="entry name" value="Cu_amine_oxidase-like_N"/>
</dbReference>
<dbReference type="PANTHER" id="PTHR30535:SF34">
    <property type="entry name" value="MOLYBDATE-BINDING PROTEIN MOLA"/>
    <property type="match status" value="1"/>
</dbReference>
<comment type="caution">
    <text evidence="4">The sequence shown here is derived from an EMBL/GenBank/DDBJ whole genome shotgun (WGS) entry which is preliminary data.</text>
</comment>
<dbReference type="Gene3D" id="3.40.50.1980">
    <property type="entry name" value="Nitrogenase molybdenum iron protein domain"/>
    <property type="match status" value="2"/>
</dbReference>
<name>A0ABW0LVU9_9BACL</name>
<proteinExistence type="inferred from homology"/>
<dbReference type="InterPro" id="IPR036582">
    <property type="entry name" value="Mao_N_sf"/>
</dbReference>
<evidence type="ECO:0000313" key="4">
    <source>
        <dbReference type="EMBL" id="MFC5469994.1"/>
    </source>
</evidence>
<evidence type="ECO:0000313" key="5">
    <source>
        <dbReference type="Proteomes" id="UP001596105"/>
    </source>
</evidence>
<feature type="chain" id="PRO_5045102850" evidence="2">
    <location>
        <begin position="20"/>
        <end position="427"/>
    </location>
</feature>
<dbReference type="PANTHER" id="PTHR30535">
    <property type="entry name" value="VITAMIN B12-BINDING PROTEIN"/>
    <property type="match status" value="1"/>
</dbReference>
<reference evidence="5" key="1">
    <citation type="journal article" date="2019" name="Int. J. Syst. Evol. Microbiol.">
        <title>The Global Catalogue of Microorganisms (GCM) 10K type strain sequencing project: providing services to taxonomists for standard genome sequencing and annotation.</title>
        <authorList>
            <consortium name="The Broad Institute Genomics Platform"/>
            <consortium name="The Broad Institute Genome Sequencing Center for Infectious Disease"/>
            <person name="Wu L."/>
            <person name="Ma J."/>
        </authorList>
    </citation>
    <scope>NUCLEOTIDE SEQUENCE [LARGE SCALE GENOMIC DNA]</scope>
    <source>
        <strain evidence="5">CCUG 57113</strain>
    </source>
</reference>
<dbReference type="PROSITE" id="PS50983">
    <property type="entry name" value="FE_B12_PBP"/>
    <property type="match status" value="1"/>
</dbReference>
<protein>
    <submittedName>
        <fullName evidence="4">ABC transporter substrate-binding protein</fullName>
    </submittedName>
</protein>
<evidence type="ECO:0000256" key="2">
    <source>
        <dbReference type="SAM" id="SignalP"/>
    </source>
</evidence>
<dbReference type="SUPFAM" id="SSF53807">
    <property type="entry name" value="Helical backbone' metal receptor"/>
    <property type="match status" value="1"/>
</dbReference>
<evidence type="ECO:0000259" key="3">
    <source>
        <dbReference type="PROSITE" id="PS50983"/>
    </source>
</evidence>
<dbReference type="SUPFAM" id="SSF55383">
    <property type="entry name" value="Copper amine oxidase, domain N"/>
    <property type="match status" value="1"/>
</dbReference>
<keyword evidence="2" id="KW-0732">Signal</keyword>
<dbReference type="InterPro" id="IPR002491">
    <property type="entry name" value="ABC_transptr_periplasmic_BD"/>
</dbReference>
<gene>
    <name evidence="4" type="ORF">ACFPPD_14850</name>
</gene>
<sequence length="427" mass="45510">MSFKRHIQGIMALSLFASAAIFSPAIQNKAEAAAPAIKITLDGKTLSMDTAPQIVNNRLLVPYGSVVSAIGGTVDWNATTKKVTAKKDGVTVTYTVGSKAATVGSEKVTLDAAPVTVNNRTLVPLRFLAESFGMWVKWNNTSKQLSISTTLTVQTKTGPLTLKKKPTRIVTLSSSDTEIVSALGGNVVGRSTALGKVYPASAASIPEVGSAHGINFEKLATLKPDLVIGSPALQQSKATIEQLGATMLFNSHNLYSEIQNSIRLYGQVLGKEEEADKLLASMDAKIRIAEQTKLQTKPKVIILYGAPGSFVVALPSSYPGNFLELAGGVNAGAAFPKNDQMPQYADLSMERIIAANPDAIYLITHGDPAEIKTSFKKELESNAAWKNLTAVKNDNFEVLDSELFAANPGLRAPEAVLSLNQLLRQVK</sequence>
<dbReference type="RefSeq" id="WP_209751856.1">
    <property type="nucleotide sequence ID" value="NZ_JBHSMH010000047.1"/>
</dbReference>
<dbReference type="Pfam" id="PF07833">
    <property type="entry name" value="Cu_amine_oxidN1"/>
    <property type="match status" value="1"/>
</dbReference>
<dbReference type="Pfam" id="PF01497">
    <property type="entry name" value="Peripla_BP_2"/>
    <property type="match status" value="1"/>
</dbReference>